<dbReference type="Pfam" id="PF13362">
    <property type="entry name" value="Toprim_3"/>
    <property type="match status" value="1"/>
</dbReference>
<comment type="caution">
    <text evidence="4">The sequence shown here is derived from an EMBL/GenBank/DDBJ whole genome shotgun (WGS) entry which is preliminary data.</text>
</comment>
<feature type="compositionally biased region" description="Basic and acidic residues" evidence="1">
    <location>
        <begin position="359"/>
        <end position="373"/>
    </location>
</feature>
<evidence type="ECO:0000256" key="1">
    <source>
        <dbReference type="SAM" id="MobiDB-lite"/>
    </source>
</evidence>
<evidence type="ECO:0000259" key="3">
    <source>
        <dbReference type="Pfam" id="PF23639"/>
    </source>
</evidence>
<organism evidence="4">
    <name type="scientific">marine sediment metagenome</name>
    <dbReference type="NCBI Taxonomy" id="412755"/>
    <lineage>
        <taxon>unclassified sequences</taxon>
        <taxon>metagenomes</taxon>
        <taxon>ecological metagenomes</taxon>
    </lineage>
</organism>
<evidence type="ECO:0000259" key="2">
    <source>
        <dbReference type="Pfam" id="PF13362"/>
    </source>
</evidence>
<dbReference type="InterPro" id="IPR034154">
    <property type="entry name" value="TOPRIM_DnaG/twinkle"/>
</dbReference>
<feature type="domain" description="Toprim" evidence="2">
    <location>
        <begin position="242"/>
        <end position="349"/>
    </location>
</feature>
<dbReference type="Pfam" id="PF23639">
    <property type="entry name" value="DUF7146"/>
    <property type="match status" value="1"/>
</dbReference>
<accession>A0A0F9TJQ3</accession>
<dbReference type="InterPro" id="IPR006171">
    <property type="entry name" value="TOPRIM_dom"/>
</dbReference>
<dbReference type="AlphaFoldDB" id="A0A0F9TJQ3"/>
<evidence type="ECO:0000313" key="4">
    <source>
        <dbReference type="EMBL" id="KKN49221.1"/>
    </source>
</evidence>
<dbReference type="EMBL" id="LAZR01001178">
    <property type="protein sequence ID" value="KKN49221.1"/>
    <property type="molecule type" value="Genomic_DNA"/>
</dbReference>
<name>A0A0F9TJQ3_9ZZZZ</name>
<feature type="domain" description="DUF7146" evidence="3">
    <location>
        <begin position="131"/>
        <end position="232"/>
    </location>
</feature>
<feature type="region of interest" description="Disordered" evidence="1">
    <location>
        <begin position="357"/>
        <end position="396"/>
    </location>
</feature>
<dbReference type="CDD" id="cd01029">
    <property type="entry name" value="TOPRIM_primases"/>
    <property type="match status" value="1"/>
</dbReference>
<dbReference type="InterPro" id="IPR055570">
    <property type="entry name" value="DUF7146"/>
</dbReference>
<sequence>MTDRAAFKDAVREALIDRAEALFTLAWGDPVRQSGREWRARADDAQSMQMQGADRGKWFDHKAGVGGDVFHFYGVNILGLEKGQDFARVLNEAANWCGILRNQPVDLTALHRTQKARAEKAAEEEKRDSRQRAQLVADLMAQAKPIKGTPAAAYLAARGITELPADGLAYLDPVGSGASIMHPRFAACVIWAKDEQGKIVGGQRIVLNKDGTRADVDGPKPFFAAAAGCPARFAARIPDSPLCIAEGPESALSVWLATGFETWAVFGVSNWQSAPIPTGRKVILCPDRDLPEGTHAPESEKAKAKEAAARAFNKAVAHHASRNCDLWIATAPEPVGSKRDLNDTLQRAGVQAVRAAVEAAERGPEPPERDRKGRFTGPSLQPFTGTAPDAGKPTDLSTARMKTAADIQSALDACAEWDGEGLAPVVAIKSDPGLGKSRITRELLQQAENSGRIFGDVHFYAPSLKLADEGAEHAESIGLTHAVTRGRLAKNPATGETMCARPEEAERVAKLGQPVKATLCIAEDDQGMERKCPFYDMCEHRRQFIDLPEGNAVRFEALPYLNLPDAAEGRAIGIRIIDESFWRAMGREATITLDALLSPRSEGKCKSDTKRAERTGVIADLMACAGNIAATLRRGAPIMDALDGYTAEDMRTFAKAERWGEYRLPFFPDADANTIDSALKPAEAHNRQAGAKAQFWANLEAALETGVVDLQNIVFLPGYRPQKTSDPRDVVKVYWSAQPPRDVPVILLDADADSTLIDPFYPSHEMHRAQVTPNADVVYITDRTFSKKSLLGKPARDEWRNALAVEVMNDHGGGVLAIATRKVVAAFFTDAGHDLSTMTDEQASAFMLATPLHGARWAWFGPATLGSNIWKDCTTCVVMGREEWPVDALESEARKIWGHGLQLIEADERGNRIMPSVPMPFPMADGTTYSVDVWAHPDPRVRAIQWQARECATRQGVERLRLASATVRKRVVIGSRVPIPGLPATHAVTWQEYAPSREEAAFAEAGGALRISGKGLATDAPITFQSQKAAQRYAERTDLAESLFDPHTLNNTYINGVGVKCRVLVAFRIKGVRGSAKTRAVLACDARDAERIAQEKWGELTGFEVLREVGQKPERVEKPEQPVIVGIDYEHSVPRSLMSQRDQLPITVVPSAINSSVRPDLSAIAGRKGAGP</sequence>
<protein>
    <submittedName>
        <fullName evidence="4">Uncharacterized protein</fullName>
    </submittedName>
</protein>
<proteinExistence type="predicted"/>
<reference evidence="4" key="1">
    <citation type="journal article" date="2015" name="Nature">
        <title>Complex archaea that bridge the gap between prokaryotes and eukaryotes.</title>
        <authorList>
            <person name="Spang A."/>
            <person name="Saw J.H."/>
            <person name="Jorgensen S.L."/>
            <person name="Zaremba-Niedzwiedzka K."/>
            <person name="Martijn J."/>
            <person name="Lind A.E."/>
            <person name="van Eijk R."/>
            <person name="Schleper C."/>
            <person name="Guy L."/>
            <person name="Ettema T.J."/>
        </authorList>
    </citation>
    <scope>NUCLEOTIDE SEQUENCE</scope>
</reference>
<gene>
    <name evidence="4" type="ORF">LCGC14_0645180</name>
</gene>